<dbReference type="Proteomes" id="UP000534286">
    <property type="component" value="Unassembled WGS sequence"/>
</dbReference>
<evidence type="ECO:0000313" key="2">
    <source>
        <dbReference type="Proteomes" id="UP000534286"/>
    </source>
</evidence>
<dbReference type="InterPro" id="IPR045383">
    <property type="entry name" value="DUF6528"/>
</dbReference>
<dbReference type="Pfam" id="PF20138">
    <property type="entry name" value="DUF6528"/>
    <property type="match status" value="1"/>
</dbReference>
<sequence length="311" mass="32712">MGILAGLMATVMAGASTGPAGARPAAAIVITEQAGHRILILDADPATWEQARITWEWQPSRDNGFGDLVAGWGDPDEARLRNRQGRSYLLTTASAGLAAMVPYPAGHGGWGVDVGPEDNPHSIDLLPDGNVAVVASKGGWLRLYTASAGPRAASYAQVPLPGGHGVVWDEGSRLLWALGSTQLIALRVGGTPTQPTLTVVAQTPLPSRGGHDLQPVAGRPGHLWVTTARHLYQYSIARRAFLSDYPGADLMDVPGIKSIDDQPSGSLVVSARQRGNLCPDCTDTIALVAPAGSLTLHGSQIYKARWWYAPA</sequence>
<accession>A0A7W7RSQ3</accession>
<gene>
    <name evidence="1" type="ORF">FHR32_001213</name>
</gene>
<dbReference type="SUPFAM" id="SSF63829">
    <property type="entry name" value="Calcium-dependent phosphotriesterase"/>
    <property type="match status" value="1"/>
</dbReference>
<dbReference type="RefSeq" id="WP_184753367.1">
    <property type="nucleotide sequence ID" value="NZ_BAABEK010000009.1"/>
</dbReference>
<comment type="caution">
    <text evidence="1">The sequence shown here is derived from an EMBL/GenBank/DDBJ whole genome shotgun (WGS) entry which is preliminary data.</text>
</comment>
<dbReference type="EMBL" id="JACHJU010000001">
    <property type="protein sequence ID" value="MBB4936908.1"/>
    <property type="molecule type" value="Genomic_DNA"/>
</dbReference>
<protein>
    <submittedName>
        <fullName evidence="1">Uncharacterized protein</fullName>
    </submittedName>
</protein>
<name>A0A7W7RSQ3_9ACTN</name>
<evidence type="ECO:0000313" key="1">
    <source>
        <dbReference type="EMBL" id="MBB4936908.1"/>
    </source>
</evidence>
<proteinExistence type="predicted"/>
<dbReference type="AlphaFoldDB" id="A0A7W7RSQ3"/>
<organism evidence="1 2">
    <name type="scientific">Streptosporangium album</name>
    <dbReference type="NCBI Taxonomy" id="47479"/>
    <lineage>
        <taxon>Bacteria</taxon>
        <taxon>Bacillati</taxon>
        <taxon>Actinomycetota</taxon>
        <taxon>Actinomycetes</taxon>
        <taxon>Streptosporangiales</taxon>
        <taxon>Streptosporangiaceae</taxon>
        <taxon>Streptosporangium</taxon>
    </lineage>
</organism>
<reference evidence="1 2" key="1">
    <citation type="submission" date="2020-08" db="EMBL/GenBank/DDBJ databases">
        <title>Sequencing the genomes of 1000 actinobacteria strains.</title>
        <authorList>
            <person name="Klenk H.-P."/>
        </authorList>
    </citation>
    <scope>NUCLEOTIDE SEQUENCE [LARGE SCALE GENOMIC DNA]</scope>
    <source>
        <strain evidence="1 2">DSM 43023</strain>
    </source>
</reference>
<keyword evidence="2" id="KW-1185">Reference proteome</keyword>